<name>A0A1X7SVG0_AMPQE</name>
<organism evidence="2">
    <name type="scientific">Amphimedon queenslandica</name>
    <name type="common">Sponge</name>
    <dbReference type="NCBI Taxonomy" id="400682"/>
    <lineage>
        <taxon>Eukaryota</taxon>
        <taxon>Metazoa</taxon>
        <taxon>Porifera</taxon>
        <taxon>Demospongiae</taxon>
        <taxon>Heteroscleromorpha</taxon>
        <taxon>Haplosclerida</taxon>
        <taxon>Niphatidae</taxon>
        <taxon>Amphimedon</taxon>
    </lineage>
</organism>
<reference evidence="2" key="1">
    <citation type="submission" date="2017-05" db="UniProtKB">
        <authorList>
            <consortium name="EnsemblMetazoa"/>
        </authorList>
    </citation>
    <scope>IDENTIFICATION</scope>
</reference>
<accession>A0A1X7SVG0</accession>
<feature type="region of interest" description="Disordered" evidence="1">
    <location>
        <begin position="141"/>
        <end position="180"/>
    </location>
</feature>
<feature type="compositionally biased region" description="Polar residues" evidence="1">
    <location>
        <begin position="162"/>
        <end position="180"/>
    </location>
</feature>
<dbReference type="AlphaFoldDB" id="A0A1X7SVG0"/>
<dbReference type="InParanoid" id="A0A1X7SVG0"/>
<dbReference type="EnsemblMetazoa" id="Aqu2.1.06139_001">
    <property type="protein sequence ID" value="Aqu2.1.06139_001"/>
    <property type="gene ID" value="Aqu2.1.06139"/>
</dbReference>
<protein>
    <submittedName>
        <fullName evidence="2">Uncharacterized protein</fullName>
    </submittedName>
</protein>
<sequence length="300" mass="33445">VVYTNVQKSMYYAGLVYYEEEGVEDLVTFTAAKKLEALIQFIERKHSQAKVGPDITFSFKNDYIELNLTAQQKEPFTGWTLKPHTEPCRLHRKAVDSFGDKERHPSCCLISVYGSPDAVPTLHYSIPLEGVADPVTLNIHRARRYPPPPPSTDPTTSSSYSNVVHESTSVSSTGGASPSATVDVNKVKKVINDVLVSHYDGLTSLPMEAVPDLANKLFTLRLVNNAVRGNPSIEKFIDEFKAGFSFQRKLPQVEEHCQKFLNSFIAVSGSYSYAAIALHQDWIEAIRNELGFDFNVIIDN</sequence>
<dbReference type="OrthoDB" id="432528at2759"/>
<evidence type="ECO:0000313" key="2">
    <source>
        <dbReference type="EnsemblMetazoa" id="Aqu2.1.06139_001"/>
    </source>
</evidence>
<proteinExistence type="predicted"/>
<evidence type="ECO:0000256" key="1">
    <source>
        <dbReference type="SAM" id="MobiDB-lite"/>
    </source>
</evidence>